<dbReference type="CDD" id="cd12833">
    <property type="entry name" value="ZntB-like_1"/>
    <property type="match status" value="1"/>
</dbReference>
<feature type="transmembrane region" description="Helical" evidence="12">
    <location>
        <begin position="273"/>
        <end position="293"/>
    </location>
</feature>
<evidence type="ECO:0000256" key="11">
    <source>
        <dbReference type="SAM" id="Coils"/>
    </source>
</evidence>
<dbReference type="RefSeq" id="WP_145142579.1">
    <property type="nucleotide sequence ID" value="NZ_VLKY01000008.1"/>
</dbReference>
<evidence type="ECO:0000313" key="13">
    <source>
        <dbReference type="EMBL" id="TWI53483.1"/>
    </source>
</evidence>
<gene>
    <name evidence="13" type="ORF">IQ22_02700</name>
</gene>
<evidence type="ECO:0000313" key="14">
    <source>
        <dbReference type="Proteomes" id="UP000316905"/>
    </source>
</evidence>
<keyword evidence="8 12" id="KW-1133">Transmembrane helix</keyword>
<comment type="similarity">
    <text evidence="2">Belongs to the CorA metal ion transporter (MIT) (TC 1.A.35) family.</text>
</comment>
<dbReference type="GO" id="GO:0000287">
    <property type="term" value="F:magnesium ion binding"/>
    <property type="evidence" value="ECO:0007669"/>
    <property type="project" value="TreeGrafter"/>
</dbReference>
<dbReference type="Pfam" id="PF01544">
    <property type="entry name" value="CorA"/>
    <property type="match status" value="1"/>
</dbReference>
<accession>A0A562Q9U1</accession>
<keyword evidence="3" id="KW-0813">Transport</keyword>
<comment type="caution">
    <text evidence="13">The sequence shown here is derived from an EMBL/GenBank/DDBJ whole genome shotgun (WGS) entry which is preliminary data.</text>
</comment>
<evidence type="ECO:0000256" key="5">
    <source>
        <dbReference type="ARBA" id="ARBA00022519"/>
    </source>
</evidence>
<keyword evidence="9" id="KW-0406">Ion transport</keyword>
<dbReference type="GO" id="GO:0015095">
    <property type="term" value="F:magnesium ion transmembrane transporter activity"/>
    <property type="evidence" value="ECO:0007669"/>
    <property type="project" value="TreeGrafter"/>
</dbReference>
<evidence type="ECO:0000256" key="10">
    <source>
        <dbReference type="ARBA" id="ARBA00023136"/>
    </source>
</evidence>
<keyword evidence="11" id="KW-0175">Coiled coil</keyword>
<dbReference type="InterPro" id="IPR045861">
    <property type="entry name" value="CorA_cytoplasmic_dom"/>
</dbReference>
<proteinExistence type="inferred from homology"/>
<dbReference type="OrthoDB" id="9803484at2"/>
<dbReference type="AlphaFoldDB" id="A0A562Q9U1"/>
<comment type="subcellular location">
    <subcellularLocation>
        <location evidence="1">Cell membrane</location>
        <topology evidence="1">Multi-pass membrane protein</topology>
    </subcellularLocation>
</comment>
<feature type="transmembrane region" description="Helical" evidence="12">
    <location>
        <begin position="305"/>
        <end position="327"/>
    </location>
</feature>
<dbReference type="EMBL" id="VLKY01000008">
    <property type="protein sequence ID" value="TWI53483.1"/>
    <property type="molecule type" value="Genomic_DNA"/>
</dbReference>
<evidence type="ECO:0000256" key="6">
    <source>
        <dbReference type="ARBA" id="ARBA00022692"/>
    </source>
</evidence>
<keyword evidence="14" id="KW-1185">Reference proteome</keyword>
<dbReference type="SUPFAM" id="SSF143865">
    <property type="entry name" value="CorA soluble domain-like"/>
    <property type="match status" value="1"/>
</dbReference>
<evidence type="ECO:0000256" key="4">
    <source>
        <dbReference type="ARBA" id="ARBA00022475"/>
    </source>
</evidence>
<dbReference type="PANTHER" id="PTHR46494:SF3">
    <property type="entry name" value="ZINC TRANSPORT PROTEIN ZNTB"/>
    <property type="match status" value="1"/>
</dbReference>
<feature type="coiled-coil region" evidence="11">
    <location>
        <begin position="158"/>
        <end position="185"/>
    </location>
</feature>
<protein>
    <submittedName>
        <fullName evidence="13">Zinc transporter</fullName>
    </submittedName>
</protein>
<keyword evidence="7" id="KW-0862">Zinc</keyword>
<dbReference type="InterPro" id="IPR002523">
    <property type="entry name" value="MgTranspt_CorA/ZnTranspt_ZntB"/>
</dbReference>
<keyword evidence="10 12" id="KW-0472">Membrane</keyword>
<dbReference type="GO" id="GO:0050897">
    <property type="term" value="F:cobalt ion binding"/>
    <property type="evidence" value="ECO:0007669"/>
    <property type="project" value="TreeGrafter"/>
</dbReference>
<dbReference type="Gene3D" id="3.30.460.20">
    <property type="entry name" value="CorA soluble domain-like"/>
    <property type="match status" value="1"/>
</dbReference>
<evidence type="ECO:0000256" key="8">
    <source>
        <dbReference type="ARBA" id="ARBA00022989"/>
    </source>
</evidence>
<evidence type="ECO:0000256" key="3">
    <source>
        <dbReference type="ARBA" id="ARBA00022448"/>
    </source>
</evidence>
<evidence type="ECO:0000256" key="12">
    <source>
        <dbReference type="SAM" id="Phobius"/>
    </source>
</evidence>
<dbReference type="SUPFAM" id="SSF144083">
    <property type="entry name" value="Magnesium transport protein CorA, transmembrane region"/>
    <property type="match status" value="1"/>
</dbReference>
<dbReference type="GO" id="GO:0005886">
    <property type="term" value="C:plasma membrane"/>
    <property type="evidence" value="ECO:0007669"/>
    <property type="project" value="UniProtKB-SubCell"/>
</dbReference>
<keyword evidence="4" id="KW-1003">Cell membrane</keyword>
<organism evidence="13 14">
    <name type="scientific">Pseudomonas duriflava</name>
    <dbReference type="NCBI Taxonomy" id="459528"/>
    <lineage>
        <taxon>Bacteria</taxon>
        <taxon>Pseudomonadati</taxon>
        <taxon>Pseudomonadota</taxon>
        <taxon>Gammaproteobacteria</taxon>
        <taxon>Pseudomonadales</taxon>
        <taxon>Pseudomonadaceae</taxon>
        <taxon>Pseudomonas</taxon>
    </lineage>
</organism>
<keyword evidence="6 12" id="KW-0812">Transmembrane</keyword>
<dbReference type="Proteomes" id="UP000316905">
    <property type="component" value="Unassembled WGS sequence"/>
</dbReference>
<keyword evidence="5" id="KW-0997">Cell inner membrane</keyword>
<name>A0A562Q9U1_9PSED</name>
<evidence type="ECO:0000256" key="2">
    <source>
        <dbReference type="ARBA" id="ARBA00009765"/>
    </source>
</evidence>
<sequence>MQQYESDNERGLVYGYVLNGRGGARRIQRNALDIVDLQPEETLWLHWDRSVPEAQSWLRHNSGLTEFACNLLLEEATRPRLVPLPAENLLLFLRGVNLNPGAVPEDMVSLRIFADRQRVFSLRLRPLKAAAEVQEDLEAGVGPENAQELVLQLAGYMTSRVDTLIAELAEQLDNMEERIELDERNLPEHHDVLSTRRRVAGLKRYLSPQRDIYYDLARQKPVWFVSNGDAEYWSELHNSLTRNLEELDLMRERIGFIQEVEQRSASERMGRTMYLLAIITGFFLPMSFVTGLLGMNVGGIPGSDFSHGFLIACGAILFIALFQWWLFRRLRWL</sequence>
<evidence type="ECO:0000256" key="1">
    <source>
        <dbReference type="ARBA" id="ARBA00004651"/>
    </source>
</evidence>
<evidence type="ECO:0000256" key="9">
    <source>
        <dbReference type="ARBA" id="ARBA00023065"/>
    </source>
</evidence>
<reference evidence="13 14" key="1">
    <citation type="journal article" date="2015" name="Stand. Genomic Sci.">
        <title>Genomic Encyclopedia of Bacterial and Archaeal Type Strains, Phase III: the genomes of soil and plant-associated and newly described type strains.</title>
        <authorList>
            <person name="Whitman W.B."/>
            <person name="Woyke T."/>
            <person name="Klenk H.P."/>
            <person name="Zhou Y."/>
            <person name="Lilburn T.G."/>
            <person name="Beck B.J."/>
            <person name="De Vos P."/>
            <person name="Vandamme P."/>
            <person name="Eisen J.A."/>
            <person name="Garrity G."/>
            <person name="Hugenholtz P."/>
            <person name="Kyrpides N.C."/>
        </authorList>
    </citation>
    <scope>NUCLEOTIDE SEQUENCE [LARGE SCALE GENOMIC DNA]</scope>
    <source>
        <strain evidence="13 14">CGMCC 1.6858</strain>
    </source>
</reference>
<dbReference type="Gene3D" id="1.20.58.340">
    <property type="entry name" value="Magnesium transport protein CorA, transmembrane region"/>
    <property type="match status" value="2"/>
</dbReference>
<dbReference type="PANTHER" id="PTHR46494">
    <property type="entry name" value="CORA FAMILY METAL ION TRANSPORTER (EUROFUNG)"/>
    <property type="match status" value="1"/>
</dbReference>
<dbReference type="InterPro" id="IPR045863">
    <property type="entry name" value="CorA_TM1_TM2"/>
</dbReference>
<dbReference type="GO" id="GO:0015087">
    <property type="term" value="F:cobalt ion transmembrane transporter activity"/>
    <property type="evidence" value="ECO:0007669"/>
    <property type="project" value="TreeGrafter"/>
</dbReference>
<evidence type="ECO:0000256" key="7">
    <source>
        <dbReference type="ARBA" id="ARBA00022833"/>
    </source>
</evidence>